<reference evidence="3 4" key="1">
    <citation type="submission" date="2019-06" db="EMBL/GenBank/DDBJ databases">
        <title>Pseudomonas bimorpha sp. nov. isolated from bovine raw milk and skim milk concentrate.</title>
        <authorList>
            <person name="Hofmann K."/>
            <person name="Huptas C."/>
            <person name="Doll E."/>
            <person name="Scherer S."/>
            <person name="Wenning M."/>
        </authorList>
    </citation>
    <scope>NUCLEOTIDE SEQUENCE [LARGE SCALE GENOMIC DNA]</scope>
    <source>
        <strain evidence="3 4">DSM 108990</strain>
    </source>
</reference>
<dbReference type="Proteomes" id="UP000317901">
    <property type="component" value="Unassembled WGS sequence"/>
</dbReference>
<dbReference type="InterPro" id="IPR036928">
    <property type="entry name" value="AS_sf"/>
</dbReference>
<sequence length="526" mass="56389">MNKIKGQGSSTYAISLLLSAALLCSQGVRANTAETLLHTIEPQQLALLTGAEYASVTELTENLNSERYSSVILVKHLLNRIHSLDTNGPAINAIIELNPNALDIAAARDQERLSGQLRGPLHGIPVLIKDNIQTSDNMQTSAGSLALVGQPATEDAFIIQQLREAGAVILGKTNLTELAGFRDPDIPSGWSARGGQTKNPHKLSADPCGSSTGSAAAAAAGFAPLTVGTETNGSIHCPSFMNGVVGLKPSLGLLSRSGIILVSRNQDTPGPITRTVRDAALLLNAMMGNDPTDSVQRPHTGVPTDYTSRLNTAELSGKRIGYPSRYAPGSTEVERDANFAHALEIMTNAGATLIPVEEPSYENSSYMERYQEFLFMDLNREAPNWFSSRQSMPVNSIEELVNFNQHSPGSPAYGQSSVLSFINTPYNETQYNELWTTLNTSSRQIIDNLLAEHSLDALVDSSEGFASTIVPVAGYPGITVPSGIDDQGTLKGLYFYGARWSEARILGLAYSYEHATQARLNPAFAP</sequence>
<dbReference type="PANTHER" id="PTHR42678:SF34">
    <property type="entry name" value="OS04G0183300 PROTEIN"/>
    <property type="match status" value="1"/>
</dbReference>
<protein>
    <submittedName>
        <fullName evidence="3">Amidase</fullName>
    </submittedName>
</protein>
<dbReference type="EMBL" id="VFIP01000092">
    <property type="protein sequence ID" value="TWR78318.1"/>
    <property type="molecule type" value="Genomic_DNA"/>
</dbReference>
<organism evidence="3 4">
    <name type="scientific">Pseudomonas saxonica</name>
    <dbReference type="NCBI Taxonomy" id="2600598"/>
    <lineage>
        <taxon>Bacteria</taxon>
        <taxon>Pseudomonadati</taxon>
        <taxon>Pseudomonadota</taxon>
        <taxon>Gammaproteobacteria</taxon>
        <taxon>Pseudomonadales</taxon>
        <taxon>Pseudomonadaceae</taxon>
        <taxon>Pseudomonas</taxon>
    </lineage>
</organism>
<dbReference type="AlphaFoldDB" id="A0A5C5PQN1"/>
<dbReference type="InterPro" id="IPR023631">
    <property type="entry name" value="Amidase_dom"/>
</dbReference>
<dbReference type="SUPFAM" id="SSF75304">
    <property type="entry name" value="Amidase signature (AS) enzymes"/>
    <property type="match status" value="1"/>
</dbReference>
<evidence type="ECO:0000256" key="1">
    <source>
        <dbReference type="SAM" id="SignalP"/>
    </source>
</evidence>
<dbReference type="RefSeq" id="WP_146427780.1">
    <property type="nucleotide sequence ID" value="NZ_CP142033.1"/>
</dbReference>
<proteinExistence type="predicted"/>
<evidence type="ECO:0000313" key="4">
    <source>
        <dbReference type="Proteomes" id="UP000317901"/>
    </source>
</evidence>
<dbReference type="Pfam" id="PF01425">
    <property type="entry name" value="Amidase"/>
    <property type="match status" value="1"/>
</dbReference>
<name>A0A5C5PQN1_9PSED</name>
<comment type="caution">
    <text evidence="3">The sequence shown here is derived from an EMBL/GenBank/DDBJ whole genome shotgun (WGS) entry which is preliminary data.</text>
</comment>
<keyword evidence="1" id="KW-0732">Signal</keyword>
<dbReference type="PANTHER" id="PTHR42678">
    <property type="entry name" value="AMIDASE"/>
    <property type="match status" value="1"/>
</dbReference>
<dbReference type="Gene3D" id="3.90.1300.10">
    <property type="entry name" value="Amidase signature (AS) domain"/>
    <property type="match status" value="1"/>
</dbReference>
<gene>
    <name evidence="3" type="ORF">FJD37_23600</name>
</gene>
<feature type="chain" id="PRO_5022959711" evidence="1">
    <location>
        <begin position="31"/>
        <end position="526"/>
    </location>
</feature>
<feature type="signal peptide" evidence="1">
    <location>
        <begin position="1"/>
        <end position="30"/>
    </location>
</feature>
<accession>A0A5C5PQN1</accession>
<dbReference type="OrthoDB" id="8872210at2"/>
<feature type="domain" description="Amidase" evidence="2">
    <location>
        <begin position="74"/>
        <end position="364"/>
    </location>
</feature>
<evidence type="ECO:0000259" key="2">
    <source>
        <dbReference type="Pfam" id="PF01425"/>
    </source>
</evidence>
<evidence type="ECO:0000313" key="3">
    <source>
        <dbReference type="EMBL" id="TWR78318.1"/>
    </source>
</evidence>